<gene>
    <name evidence="2" type="ORF">B6A10_06370</name>
</gene>
<dbReference type="EMBL" id="NASZ01000006">
    <property type="protein sequence ID" value="MBD0724800.1"/>
    <property type="molecule type" value="Genomic_DNA"/>
</dbReference>
<comment type="caution">
    <text evidence="2">The sequence shown here is derived from an EMBL/GenBank/DDBJ whole genome shotgun (WGS) entry which is preliminary data.</text>
</comment>
<keyword evidence="3" id="KW-1185">Reference proteome</keyword>
<evidence type="ECO:0000313" key="3">
    <source>
        <dbReference type="Proteomes" id="UP000661715"/>
    </source>
</evidence>
<dbReference type="Proteomes" id="UP000661715">
    <property type="component" value="Unassembled WGS sequence"/>
</dbReference>
<evidence type="ECO:0000256" key="1">
    <source>
        <dbReference type="SAM" id="SignalP"/>
    </source>
</evidence>
<reference evidence="2 3" key="1">
    <citation type="journal article" date="2020" name="Microbiol. Res.">
        <title>Flavobacterium pokkalii sp. nov., a novel plant growth promoting native rhizobacteria isolated from pokkali rice grown in coastal saline affected agricultural regions of southern India, Kerala.</title>
        <authorList>
            <person name="Menon R.R."/>
            <person name="Kumari S."/>
            <person name="Viver T."/>
            <person name="Rameshkumar N."/>
        </authorList>
    </citation>
    <scope>NUCLEOTIDE SEQUENCE [LARGE SCALE GENOMIC DNA]</scope>
    <source>
        <strain evidence="2 3">L1I52</strain>
    </source>
</reference>
<dbReference type="InterPro" id="IPR022298">
    <property type="entry name" value="Conjug_transposon_TraN"/>
</dbReference>
<sequence length="301" mass="35021">MKTTMKNILIALVLILGYATPFQAQQTVQNITKLDLGKIEPYKIEVTYSKTSHLIFPATIRYVDLGSDYLVAAKAEDAENVLRVKAAIRNFKEETNFSVITEDGRFYNFNVFYNSCPINLNYNLLEMQKRMSRENTNDVLFEELGKNSPSLTGELIETIYKKDKQIIKNIRAKSFGIQFLLKGIYIHNDKFYFHTEVRNLTDLPFRIDFITFKVVDKKLAKRTVIQERNLIPLRTYKPLDEIKGNTVERNVFLLDLFTITDDKVLLIEIFEKNGSRNQILKLENSDLLKAKLIKDMKLKIN</sequence>
<feature type="chain" id="PRO_5045203730" evidence="1">
    <location>
        <begin position="25"/>
        <end position="301"/>
    </location>
</feature>
<dbReference type="NCBIfam" id="TIGR03780">
    <property type="entry name" value="Bac_Flav_CT_N"/>
    <property type="match status" value="1"/>
</dbReference>
<evidence type="ECO:0000313" key="2">
    <source>
        <dbReference type="EMBL" id="MBD0724800.1"/>
    </source>
</evidence>
<feature type="signal peptide" evidence="1">
    <location>
        <begin position="1"/>
        <end position="24"/>
    </location>
</feature>
<name>A0ABR7UPI0_9FLAO</name>
<organism evidence="2 3">
    <name type="scientific">Flavobacterium pokkalii</name>
    <dbReference type="NCBI Taxonomy" id="1940408"/>
    <lineage>
        <taxon>Bacteria</taxon>
        <taxon>Pseudomonadati</taxon>
        <taxon>Bacteroidota</taxon>
        <taxon>Flavobacteriia</taxon>
        <taxon>Flavobacteriales</taxon>
        <taxon>Flavobacteriaceae</taxon>
        <taxon>Flavobacterium</taxon>
    </lineage>
</organism>
<accession>A0ABR7UPI0</accession>
<proteinExistence type="predicted"/>
<protein>
    <submittedName>
        <fullName evidence="2">Conjugative transposon protein TraN</fullName>
    </submittedName>
</protein>
<keyword evidence="1" id="KW-0732">Signal</keyword>
<dbReference type="Pfam" id="PF13595">
    <property type="entry name" value="DUF4138"/>
    <property type="match status" value="1"/>
</dbReference>